<evidence type="ECO:0000313" key="3">
    <source>
        <dbReference type="Proteomes" id="UP000322234"/>
    </source>
</evidence>
<evidence type="ECO:0000313" key="2">
    <source>
        <dbReference type="EMBL" id="MXQ80310.1"/>
    </source>
</evidence>
<accession>A0A6B0QTD1</accession>
<sequence>MAAFFTRKPDCGETKSTPSSRGPGFLPYEAPNIYGRLSDIKINAKNRRKWKNKMHNKMTESMRDPKVP</sequence>
<reference evidence="2" key="1">
    <citation type="submission" date="2019-10" db="EMBL/GenBank/DDBJ databases">
        <title>The sequence and de novo assembly of the wild yak genome.</title>
        <authorList>
            <person name="Liu Y."/>
        </authorList>
    </citation>
    <scope>NUCLEOTIDE SEQUENCE [LARGE SCALE GENOMIC DNA]</scope>
    <source>
        <strain evidence="2">WY2019</strain>
    </source>
</reference>
<keyword evidence="3" id="KW-1185">Reference proteome</keyword>
<dbReference type="Proteomes" id="UP000322234">
    <property type="component" value="Unassembled WGS sequence"/>
</dbReference>
<dbReference type="AlphaFoldDB" id="A0A6B0QTD1"/>
<organism evidence="2 3">
    <name type="scientific">Bos mutus</name>
    <name type="common">wild yak</name>
    <dbReference type="NCBI Taxonomy" id="72004"/>
    <lineage>
        <taxon>Eukaryota</taxon>
        <taxon>Metazoa</taxon>
        <taxon>Chordata</taxon>
        <taxon>Craniata</taxon>
        <taxon>Vertebrata</taxon>
        <taxon>Euteleostomi</taxon>
        <taxon>Mammalia</taxon>
        <taxon>Eutheria</taxon>
        <taxon>Laurasiatheria</taxon>
        <taxon>Artiodactyla</taxon>
        <taxon>Ruminantia</taxon>
        <taxon>Pecora</taxon>
        <taxon>Bovidae</taxon>
        <taxon>Bovinae</taxon>
        <taxon>Bos</taxon>
    </lineage>
</organism>
<comment type="caution">
    <text evidence="2">The sequence shown here is derived from an EMBL/GenBank/DDBJ whole genome shotgun (WGS) entry which is preliminary data.</text>
</comment>
<dbReference type="EMBL" id="VBQZ03000004">
    <property type="protein sequence ID" value="MXQ80310.1"/>
    <property type="molecule type" value="Genomic_DNA"/>
</dbReference>
<evidence type="ECO:0000256" key="1">
    <source>
        <dbReference type="SAM" id="MobiDB-lite"/>
    </source>
</evidence>
<proteinExistence type="predicted"/>
<gene>
    <name evidence="2" type="ORF">E5288_WYG006165</name>
</gene>
<name>A0A6B0QTD1_9CETA</name>
<protein>
    <submittedName>
        <fullName evidence="2">Uncharacterized protein</fullName>
    </submittedName>
</protein>
<feature type="region of interest" description="Disordered" evidence="1">
    <location>
        <begin position="1"/>
        <end position="25"/>
    </location>
</feature>